<protein>
    <submittedName>
        <fullName evidence="2">BZ3500_MvSof-1268-A1-R1_Chr8-1g09769 protein</fullName>
    </submittedName>
</protein>
<feature type="region of interest" description="Disordered" evidence="1">
    <location>
        <begin position="171"/>
        <end position="193"/>
    </location>
</feature>
<dbReference type="Proteomes" id="UP000249723">
    <property type="component" value="Unassembled WGS sequence"/>
</dbReference>
<accession>A0A2X0MFF5</accession>
<dbReference type="OrthoDB" id="10514647at2759"/>
<feature type="compositionally biased region" description="Basic and acidic residues" evidence="1">
    <location>
        <begin position="171"/>
        <end position="184"/>
    </location>
</feature>
<dbReference type="EMBL" id="FMWP01000087">
    <property type="protein sequence ID" value="SCZ95745.1"/>
    <property type="molecule type" value="Genomic_DNA"/>
</dbReference>
<organism evidence="2 3">
    <name type="scientific">Microbotryum saponariae</name>
    <dbReference type="NCBI Taxonomy" id="289078"/>
    <lineage>
        <taxon>Eukaryota</taxon>
        <taxon>Fungi</taxon>
        <taxon>Dikarya</taxon>
        <taxon>Basidiomycota</taxon>
        <taxon>Pucciniomycotina</taxon>
        <taxon>Microbotryomycetes</taxon>
        <taxon>Microbotryales</taxon>
        <taxon>Microbotryaceae</taxon>
        <taxon>Microbotryum</taxon>
    </lineage>
</organism>
<proteinExistence type="predicted"/>
<name>A0A2X0MFF5_9BASI</name>
<evidence type="ECO:0000313" key="3">
    <source>
        <dbReference type="Proteomes" id="UP000249723"/>
    </source>
</evidence>
<reference evidence="3" key="1">
    <citation type="submission" date="2016-10" db="EMBL/GenBank/DDBJ databases">
        <authorList>
            <person name="Jeantristanb JTB J.-T."/>
            <person name="Ricardo R."/>
        </authorList>
    </citation>
    <scope>NUCLEOTIDE SEQUENCE [LARGE SCALE GENOMIC DNA]</scope>
</reference>
<evidence type="ECO:0000313" key="2">
    <source>
        <dbReference type="EMBL" id="SCZ95745.1"/>
    </source>
</evidence>
<sequence length="193" mass="21750">MRRVLNAEILDNLLHLHGAVADGYRSLVVGDHRLPLDYERVWAELDVVERIQERFRWSLAWLDKLKGNAREVLTDVLRTAVWDARMAPEDGPSLETLVSFLSDDWLGKYVNYTIADIIQLARSKPELLSRLYKLIPSDCFDNGDPSIRYGNDPGQVLPRGLAGADLGMAVRDPRGTPSKHDQASRDNLVSSDL</sequence>
<dbReference type="AlphaFoldDB" id="A0A2X0MFF5"/>
<gene>
    <name evidence="2" type="ORF">BZ3500_MVSOF-1268-A1-R1_CHR8-1G09769</name>
</gene>
<keyword evidence="3" id="KW-1185">Reference proteome</keyword>
<evidence type="ECO:0000256" key="1">
    <source>
        <dbReference type="SAM" id="MobiDB-lite"/>
    </source>
</evidence>